<evidence type="ECO:0000313" key="3">
    <source>
        <dbReference type="EMBL" id="CAI9932762.1"/>
    </source>
</evidence>
<protein>
    <submittedName>
        <fullName evidence="4">Leucine-rich repeat domain-containing protein</fullName>
    </submittedName>
    <submittedName>
        <fullName evidence="5">Leucine-rich_repeat domain-containing protein</fullName>
    </submittedName>
</protein>
<dbReference type="InterPro" id="IPR001611">
    <property type="entry name" value="Leu-rich_rpt"/>
</dbReference>
<dbReference type="EMBL" id="CAXDID020000054">
    <property type="protein sequence ID" value="CAL6006514.1"/>
    <property type="molecule type" value="Genomic_DNA"/>
</dbReference>
<proteinExistence type="predicted"/>
<evidence type="ECO:0000256" key="2">
    <source>
        <dbReference type="ARBA" id="ARBA00022737"/>
    </source>
</evidence>
<dbReference type="Gene3D" id="3.80.10.10">
    <property type="entry name" value="Ribonuclease Inhibitor"/>
    <property type="match status" value="1"/>
</dbReference>
<evidence type="ECO:0000313" key="6">
    <source>
        <dbReference type="EMBL" id="CAL6116362.1"/>
    </source>
</evidence>
<dbReference type="EMBL" id="CATOUU010001170">
    <property type="protein sequence ID" value="CAI9975753.1"/>
    <property type="molecule type" value="Genomic_DNA"/>
</dbReference>
<dbReference type="SUPFAM" id="SSF52058">
    <property type="entry name" value="L domain-like"/>
    <property type="match status" value="1"/>
</dbReference>
<dbReference type="SMART" id="SM00365">
    <property type="entry name" value="LRR_SD22"/>
    <property type="match status" value="5"/>
</dbReference>
<dbReference type="Proteomes" id="UP001642409">
    <property type="component" value="Unassembled WGS sequence"/>
</dbReference>
<keyword evidence="7" id="KW-1185">Reference proteome</keyword>
<dbReference type="PANTHER" id="PTHR46652:SF3">
    <property type="entry name" value="LEUCINE-RICH REPEAT-CONTAINING PROTEIN 9"/>
    <property type="match status" value="1"/>
</dbReference>
<keyword evidence="1" id="KW-0433">Leucine-rich repeat</keyword>
<dbReference type="PANTHER" id="PTHR46652">
    <property type="entry name" value="LEUCINE-RICH REPEAT AND IQ DOMAIN-CONTAINING PROTEIN 1-RELATED"/>
    <property type="match status" value="1"/>
</dbReference>
<comment type="caution">
    <text evidence="4">The sequence shown here is derived from an EMBL/GenBank/DDBJ whole genome shotgun (WGS) entry which is preliminary data.</text>
</comment>
<name>A0AA86RLC9_9EUKA</name>
<evidence type="ECO:0000256" key="1">
    <source>
        <dbReference type="ARBA" id="ARBA00022614"/>
    </source>
</evidence>
<dbReference type="InterPro" id="IPR050836">
    <property type="entry name" value="SDS22/Internalin_LRR"/>
</dbReference>
<evidence type="ECO:0000313" key="4">
    <source>
        <dbReference type="EMBL" id="CAI9975753.1"/>
    </source>
</evidence>
<organism evidence="4">
    <name type="scientific">Hexamita inflata</name>
    <dbReference type="NCBI Taxonomy" id="28002"/>
    <lineage>
        <taxon>Eukaryota</taxon>
        <taxon>Metamonada</taxon>
        <taxon>Diplomonadida</taxon>
        <taxon>Hexamitidae</taxon>
        <taxon>Hexamitinae</taxon>
        <taxon>Hexamita</taxon>
    </lineage>
</organism>
<keyword evidence="2" id="KW-0677">Repeat</keyword>
<reference evidence="5 7" key="2">
    <citation type="submission" date="2024-07" db="EMBL/GenBank/DDBJ databases">
        <authorList>
            <person name="Akdeniz Z."/>
        </authorList>
    </citation>
    <scope>NUCLEOTIDE SEQUENCE [LARGE SCALE GENOMIC DNA]</scope>
</reference>
<dbReference type="Pfam" id="PF12799">
    <property type="entry name" value="LRR_4"/>
    <property type="match status" value="1"/>
</dbReference>
<evidence type="ECO:0000313" key="7">
    <source>
        <dbReference type="Proteomes" id="UP001642409"/>
    </source>
</evidence>
<dbReference type="InterPro" id="IPR025875">
    <property type="entry name" value="Leu-rich_rpt_4"/>
</dbReference>
<dbReference type="EMBL" id="CAXDID020000997">
    <property type="protein sequence ID" value="CAL6116362.1"/>
    <property type="molecule type" value="Genomic_DNA"/>
</dbReference>
<evidence type="ECO:0000313" key="5">
    <source>
        <dbReference type="EMBL" id="CAL6006514.1"/>
    </source>
</evidence>
<gene>
    <name evidence="5" type="ORF">HINF_LOCUS20192</name>
    <name evidence="3" type="ORF">HINF_LOCUS20407</name>
    <name evidence="4" type="ORF">HINF_LOCUS63398</name>
    <name evidence="6" type="ORF">HINF_LOCUS79029</name>
</gene>
<dbReference type="AlphaFoldDB" id="A0AA86RLC9"/>
<dbReference type="EMBL" id="CATOUU010000525">
    <property type="protein sequence ID" value="CAI9932762.1"/>
    <property type="molecule type" value="Genomic_DNA"/>
</dbReference>
<dbReference type="PROSITE" id="PS51450">
    <property type="entry name" value="LRR"/>
    <property type="match status" value="5"/>
</dbReference>
<dbReference type="InterPro" id="IPR032675">
    <property type="entry name" value="LRR_dom_sf"/>
</dbReference>
<accession>A0AA86RLC9</accession>
<reference evidence="4" key="1">
    <citation type="submission" date="2023-06" db="EMBL/GenBank/DDBJ databases">
        <authorList>
            <person name="Kurt Z."/>
        </authorList>
    </citation>
    <scope>NUCLEOTIDE SEQUENCE</scope>
</reference>
<sequence>MTEQNQNVINYQQDEYMTHKYEHKILYGNLQIGDWRNGDPEVTNLRFIEKLNINTLKLYISNDMSIKFQSQTIKELTSKNIDNQLNLKVDNLELENLEVLELVNNNLNNDKLYNLAKFKKLHTLDVSYNSVDLTHIHSVTNLIKLSMHNCNLQNIDQTTSLVNLEDLDISANIGIDLNPLCKIKRLIKLSMRQCGLKYIDQIVQLTNLQFLDISSNELQNIDSMRQLVNLKELSISNNKDIEISPLKSLVGLLKLDLSCCGLGQLNALKPLINLQFLDLQRNSNINITELQYLKNLTHLYLVGCNVVSIYILRPLINLEELILANNKIVDLDSHLNEMIQLKQLDVQFNQISDFSLLEKHTNFNNFIEYDRRMFSCQANPSKQQHHLAIMMRLIERTNIQLKYNQNNCKITLKTTLNNFKKEINSIINNAYQNHIRVTSSAACLFEMLNLALSQ</sequence>